<dbReference type="GO" id="GO:0005764">
    <property type="term" value="C:lysosome"/>
    <property type="evidence" value="ECO:0007669"/>
    <property type="project" value="TreeGrafter"/>
</dbReference>
<dbReference type="InterPro" id="IPR016286">
    <property type="entry name" value="FUC_metazoa-typ"/>
</dbReference>
<sequence>MADAVKWERFERSAPEWFANARFGIFIHWGAYSVPAWGEPVGELGTLDAKDWFPHNPYAEWYFNTIRIEGSPAQKHHQQVHGGAPYDDFLDQWKAEKFDPKAWAELFAYAGAQYVIPTTKHHDGIALWQAPGTGTRNTVNRGPKRDLIADISSAVRAAGLRFGVYYSGGLDWSITDLPPHSAEYELERPSDAAYSMYCYEHVVDLIDKYKPEVIFNDINWPDFSKREGEYSLPALFDYYYEKVPTGLVNDRWGVPHSDYKTSEYKMNLHVEDGGVWENNRGVGYSFGYNQVETAEHYLDISKLLHHLLDIVSRGGNLLLNVGPTASGEIPELQQKVLRQLGDWMKVNSRAIYGTHPAEGFAPSESPWVRWTAVDGEVFAHIESAGATKFAVPAKLVKDASAKYLNGESVDLKRDGDSITIDIKPQVGPVAVISFQLN</sequence>
<dbReference type="Pfam" id="PF01120">
    <property type="entry name" value="Alpha_L_fucos"/>
    <property type="match status" value="1"/>
</dbReference>
<feature type="domain" description="Glycoside hydrolase family 29 N-terminal" evidence="7">
    <location>
        <begin position="7"/>
        <end position="348"/>
    </location>
</feature>
<accession>A0A6J6BNT8</accession>
<evidence type="ECO:0000256" key="1">
    <source>
        <dbReference type="ARBA" id="ARBA00004071"/>
    </source>
</evidence>
<dbReference type="InterPro" id="IPR000933">
    <property type="entry name" value="Glyco_hydro_29"/>
</dbReference>
<evidence type="ECO:0000256" key="6">
    <source>
        <dbReference type="ARBA" id="ARBA00023295"/>
    </source>
</evidence>
<dbReference type="EC" id="3.2.1.51" evidence="3"/>
<name>A0A6J6BNT8_9ZZZZ</name>
<dbReference type="PIRSF" id="PIRSF001092">
    <property type="entry name" value="Alpha-L-fucosidase"/>
    <property type="match status" value="1"/>
</dbReference>
<dbReference type="GO" id="GO:0016139">
    <property type="term" value="P:glycoside catabolic process"/>
    <property type="evidence" value="ECO:0007669"/>
    <property type="project" value="TreeGrafter"/>
</dbReference>
<organism evidence="8">
    <name type="scientific">freshwater metagenome</name>
    <dbReference type="NCBI Taxonomy" id="449393"/>
    <lineage>
        <taxon>unclassified sequences</taxon>
        <taxon>metagenomes</taxon>
        <taxon>ecological metagenomes</taxon>
    </lineage>
</organism>
<evidence type="ECO:0000256" key="5">
    <source>
        <dbReference type="ARBA" id="ARBA00022801"/>
    </source>
</evidence>
<evidence type="ECO:0000256" key="4">
    <source>
        <dbReference type="ARBA" id="ARBA00022729"/>
    </source>
</evidence>
<dbReference type="GO" id="GO:0004560">
    <property type="term" value="F:alpha-L-fucosidase activity"/>
    <property type="evidence" value="ECO:0007669"/>
    <property type="project" value="InterPro"/>
</dbReference>
<dbReference type="AlphaFoldDB" id="A0A6J6BNT8"/>
<keyword evidence="4" id="KW-0732">Signal</keyword>
<evidence type="ECO:0000259" key="7">
    <source>
        <dbReference type="Pfam" id="PF01120"/>
    </source>
</evidence>
<dbReference type="EMBL" id="CAEZSP010000014">
    <property type="protein sequence ID" value="CAB4540636.1"/>
    <property type="molecule type" value="Genomic_DNA"/>
</dbReference>
<dbReference type="Gene3D" id="3.20.20.80">
    <property type="entry name" value="Glycosidases"/>
    <property type="match status" value="1"/>
</dbReference>
<comment type="function">
    <text evidence="1">Alpha-L-fucosidase is responsible for hydrolyzing the alpha-1,6-linked fucose joined to the reducing-end N-acetylglucosamine of the carbohydrate moieties of glycoproteins.</text>
</comment>
<dbReference type="InterPro" id="IPR057739">
    <property type="entry name" value="Glyco_hydro_29_N"/>
</dbReference>
<dbReference type="SMART" id="SM00812">
    <property type="entry name" value="Alpha_L_fucos"/>
    <property type="match status" value="1"/>
</dbReference>
<dbReference type="PRINTS" id="PR00741">
    <property type="entry name" value="GLHYDRLASE29"/>
</dbReference>
<dbReference type="SUPFAM" id="SSF51445">
    <property type="entry name" value="(Trans)glycosidases"/>
    <property type="match status" value="1"/>
</dbReference>
<evidence type="ECO:0000256" key="2">
    <source>
        <dbReference type="ARBA" id="ARBA00007951"/>
    </source>
</evidence>
<keyword evidence="6" id="KW-0326">Glycosidase</keyword>
<dbReference type="InterPro" id="IPR017853">
    <property type="entry name" value="GH"/>
</dbReference>
<protein>
    <recommendedName>
        <fullName evidence="3">alpha-L-fucosidase</fullName>
        <ecNumber evidence="3">3.2.1.51</ecNumber>
    </recommendedName>
</protein>
<dbReference type="PANTHER" id="PTHR10030">
    <property type="entry name" value="ALPHA-L-FUCOSIDASE"/>
    <property type="match status" value="1"/>
</dbReference>
<gene>
    <name evidence="8" type="ORF">UFOPK1440_00436</name>
</gene>
<evidence type="ECO:0000256" key="3">
    <source>
        <dbReference type="ARBA" id="ARBA00012662"/>
    </source>
</evidence>
<evidence type="ECO:0000313" key="8">
    <source>
        <dbReference type="EMBL" id="CAB4540636.1"/>
    </source>
</evidence>
<reference evidence="8" key="1">
    <citation type="submission" date="2020-05" db="EMBL/GenBank/DDBJ databases">
        <authorList>
            <person name="Chiriac C."/>
            <person name="Salcher M."/>
            <person name="Ghai R."/>
            <person name="Kavagutti S V."/>
        </authorList>
    </citation>
    <scope>NUCLEOTIDE SEQUENCE</scope>
</reference>
<proteinExistence type="inferred from homology"/>
<keyword evidence="5" id="KW-0378">Hydrolase</keyword>
<dbReference type="PANTHER" id="PTHR10030:SF37">
    <property type="entry name" value="ALPHA-L-FUCOSIDASE-RELATED"/>
    <property type="match status" value="1"/>
</dbReference>
<dbReference type="GO" id="GO:0006004">
    <property type="term" value="P:fucose metabolic process"/>
    <property type="evidence" value="ECO:0007669"/>
    <property type="project" value="InterPro"/>
</dbReference>
<comment type="similarity">
    <text evidence="2">Belongs to the glycosyl hydrolase 29 family.</text>
</comment>